<gene>
    <name evidence="1" type="ORF">AADEFJLK_02939</name>
</gene>
<name>A0A2S5CL13_9GAMM</name>
<evidence type="ECO:0000313" key="1">
    <source>
        <dbReference type="EMBL" id="POZ51488.1"/>
    </source>
</evidence>
<dbReference type="AlphaFoldDB" id="A0A2S5CL13"/>
<sequence length="127" mass="13923">MSRYRDDFFNRVLAPEGEILSFAPPRQLLCLQTTLRWHCSTSCIHAVEKKVSKEKAARLPLDPALLGFVGGRQSGLLPLCPWVHLPTRGIPAAPLYALWVFGLIPTNPAMLGAANGGKATLLRNVSY</sequence>
<dbReference type="EMBL" id="PGFZ01000006">
    <property type="protein sequence ID" value="POZ51488.1"/>
    <property type="molecule type" value="Genomic_DNA"/>
</dbReference>
<dbReference type="RefSeq" id="WP_146054614.1">
    <property type="nucleotide sequence ID" value="NZ_PGFZ01000006.1"/>
</dbReference>
<protein>
    <submittedName>
        <fullName evidence="1">Uncharacterized protein</fullName>
    </submittedName>
</protein>
<dbReference type="Proteomes" id="UP000237423">
    <property type="component" value="Unassembled WGS sequence"/>
</dbReference>
<comment type="caution">
    <text evidence="1">The sequence shown here is derived from an EMBL/GenBank/DDBJ whole genome shotgun (WGS) entry which is preliminary data.</text>
</comment>
<evidence type="ECO:0000313" key="2">
    <source>
        <dbReference type="Proteomes" id="UP000237423"/>
    </source>
</evidence>
<reference evidence="1 2" key="1">
    <citation type="submission" date="2017-11" db="EMBL/GenBank/DDBJ databases">
        <title>Draft Genome Sequence of Methylobacter psychrotolerans Sph1T, an Obligate Methanotroph from Low-Temperature Environments.</title>
        <authorList>
            <person name="Oshkin I.Y."/>
            <person name="Miroshnikov K."/>
            <person name="Belova S.E."/>
            <person name="Korzhenkov A."/>
            <person name="Toshchakov S.V."/>
            <person name="Dedysh S.N."/>
        </authorList>
    </citation>
    <scope>NUCLEOTIDE SEQUENCE [LARGE SCALE GENOMIC DNA]</scope>
    <source>
        <strain evidence="1 2">Sph1</strain>
    </source>
</reference>
<accession>A0A2S5CL13</accession>
<proteinExistence type="predicted"/>
<organism evidence="1 2">
    <name type="scientific">Methylovulum psychrotolerans</name>
    <dbReference type="NCBI Taxonomy" id="1704499"/>
    <lineage>
        <taxon>Bacteria</taxon>
        <taxon>Pseudomonadati</taxon>
        <taxon>Pseudomonadota</taxon>
        <taxon>Gammaproteobacteria</taxon>
        <taxon>Methylococcales</taxon>
        <taxon>Methylococcaceae</taxon>
        <taxon>Methylovulum</taxon>
    </lineage>
</organism>